<dbReference type="PANTHER" id="PTHR15960">
    <property type="entry name" value="LD44032P"/>
    <property type="match status" value="1"/>
</dbReference>
<feature type="region of interest" description="Disordered" evidence="1">
    <location>
        <begin position="1"/>
        <end position="68"/>
    </location>
</feature>
<dbReference type="GO" id="GO:0043162">
    <property type="term" value="P:ubiquitin-dependent protein catabolic process via the multivesicular body sorting pathway"/>
    <property type="evidence" value="ECO:0007669"/>
    <property type="project" value="InterPro"/>
</dbReference>
<dbReference type="Proteomes" id="UP001497480">
    <property type="component" value="Unassembled WGS sequence"/>
</dbReference>
<keyword evidence="4" id="KW-1185">Reference proteome</keyword>
<dbReference type="InterPro" id="IPR038870">
    <property type="entry name" value="UBAP1"/>
</dbReference>
<evidence type="ECO:0000313" key="3">
    <source>
        <dbReference type="EMBL" id="CAL0327455.1"/>
    </source>
</evidence>
<dbReference type="InterPro" id="IPR015940">
    <property type="entry name" value="UBA"/>
</dbReference>
<reference evidence="3 4" key="1">
    <citation type="submission" date="2024-03" db="EMBL/GenBank/DDBJ databases">
        <authorList>
            <person name="Martinez-Hernandez J."/>
        </authorList>
    </citation>
    <scope>NUCLEOTIDE SEQUENCE [LARGE SCALE GENOMIC DNA]</scope>
</reference>
<dbReference type="InterPro" id="IPR009060">
    <property type="entry name" value="UBA-like_sf"/>
</dbReference>
<evidence type="ECO:0000259" key="2">
    <source>
        <dbReference type="PROSITE" id="PS50030"/>
    </source>
</evidence>
<feature type="compositionally biased region" description="Pro residues" evidence="1">
    <location>
        <begin position="16"/>
        <end position="28"/>
    </location>
</feature>
<evidence type="ECO:0000256" key="1">
    <source>
        <dbReference type="SAM" id="MobiDB-lite"/>
    </source>
</evidence>
<name>A0AAV1Y0G8_LUPLU</name>
<dbReference type="EMBL" id="CAXHTB010000020">
    <property type="protein sequence ID" value="CAL0327455.1"/>
    <property type="molecule type" value="Genomic_DNA"/>
</dbReference>
<accession>A0AAV1Y0G8</accession>
<sequence length="214" mass="23454">MEYDYNRNRSGQHPMYRPPPPSSQPSPMYPKIGPHPQSAVTRPSPYHQNPHPPSSSASGGGGGLGIRVTIKPQYKITPPPHLSPYGADIPRSSFQFDFGLERKILAESHKDNPNWTKFGIENFPTKQLSQSTSSSKFSSSNPVESKYISMGLNREAVSIAVANYGDNPAKVPEFVNGYTLLREMGFSSNSVAEALFMHDNDTDKALAHFLSGSS</sequence>
<dbReference type="GO" id="GO:0043130">
    <property type="term" value="F:ubiquitin binding"/>
    <property type="evidence" value="ECO:0007669"/>
    <property type="project" value="InterPro"/>
</dbReference>
<dbReference type="FunFam" id="1.20.120.1920:FF:000003">
    <property type="entry name" value="Ubiquitin-associated/translation elongation factor EF1B protein"/>
    <property type="match status" value="1"/>
</dbReference>
<dbReference type="PANTHER" id="PTHR15960:SF5">
    <property type="entry name" value="LD44032P"/>
    <property type="match status" value="1"/>
</dbReference>
<comment type="caution">
    <text evidence="3">The sequence shown here is derived from an EMBL/GenBank/DDBJ whole genome shotgun (WGS) entry which is preliminary data.</text>
</comment>
<dbReference type="SUPFAM" id="SSF46934">
    <property type="entry name" value="UBA-like"/>
    <property type="match status" value="1"/>
</dbReference>
<dbReference type="AlphaFoldDB" id="A0AAV1Y0G8"/>
<feature type="domain" description="UBA" evidence="2">
    <location>
        <begin position="181"/>
        <end position="212"/>
    </location>
</feature>
<protein>
    <recommendedName>
        <fullName evidence="2">UBA domain-containing protein</fullName>
    </recommendedName>
</protein>
<dbReference type="GO" id="GO:0000813">
    <property type="term" value="C:ESCRT I complex"/>
    <property type="evidence" value="ECO:0007669"/>
    <property type="project" value="InterPro"/>
</dbReference>
<dbReference type="PROSITE" id="PS50030">
    <property type="entry name" value="UBA"/>
    <property type="match status" value="1"/>
</dbReference>
<gene>
    <name evidence="3" type="ORF">LLUT_LOCUS28515</name>
</gene>
<evidence type="ECO:0000313" key="4">
    <source>
        <dbReference type="Proteomes" id="UP001497480"/>
    </source>
</evidence>
<dbReference type="Gene3D" id="1.20.120.1920">
    <property type="entry name" value="UBAP1 SOUBA domain"/>
    <property type="match status" value="1"/>
</dbReference>
<organism evidence="3 4">
    <name type="scientific">Lupinus luteus</name>
    <name type="common">European yellow lupine</name>
    <dbReference type="NCBI Taxonomy" id="3873"/>
    <lineage>
        <taxon>Eukaryota</taxon>
        <taxon>Viridiplantae</taxon>
        <taxon>Streptophyta</taxon>
        <taxon>Embryophyta</taxon>
        <taxon>Tracheophyta</taxon>
        <taxon>Spermatophyta</taxon>
        <taxon>Magnoliopsida</taxon>
        <taxon>eudicotyledons</taxon>
        <taxon>Gunneridae</taxon>
        <taxon>Pentapetalae</taxon>
        <taxon>rosids</taxon>
        <taxon>fabids</taxon>
        <taxon>Fabales</taxon>
        <taxon>Fabaceae</taxon>
        <taxon>Papilionoideae</taxon>
        <taxon>50 kb inversion clade</taxon>
        <taxon>genistoids sensu lato</taxon>
        <taxon>core genistoids</taxon>
        <taxon>Genisteae</taxon>
        <taxon>Lupinus</taxon>
    </lineage>
</organism>
<dbReference type="InterPro" id="IPR042575">
    <property type="entry name" value="UBAP1_C"/>
</dbReference>
<dbReference type="CDD" id="cd14316">
    <property type="entry name" value="UBA2_UBAP1_like"/>
    <property type="match status" value="1"/>
</dbReference>
<proteinExistence type="predicted"/>